<gene>
    <name evidence="1" type="ORF">I9W82_002609</name>
</gene>
<dbReference type="AlphaFoldDB" id="A0A8H8DBS6"/>
<dbReference type="RefSeq" id="XP_067549844.1">
    <property type="nucleotide sequence ID" value="XM_067691483.1"/>
</dbReference>
<name>A0A8H8DBS6_9ASCO</name>
<keyword evidence="2" id="KW-1185">Reference proteome</keyword>
<dbReference type="InterPro" id="IPR035213">
    <property type="entry name" value="DUF5321"/>
</dbReference>
<comment type="caution">
    <text evidence="1">The sequence shown here is derived from an EMBL/GenBank/DDBJ whole genome shotgun (WGS) entry which is preliminary data.</text>
</comment>
<protein>
    <submittedName>
        <fullName evidence="1">Uncharacterized protein</fullName>
    </submittedName>
</protein>
<dbReference type="Proteomes" id="UP000669133">
    <property type="component" value="Unassembled WGS sequence"/>
</dbReference>
<evidence type="ECO:0000313" key="2">
    <source>
        <dbReference type="Proteomes" id="UP000669133"/>
    </source>
</evidence>
<dbReference type="OrthoDB" id="2253354at2759"/>
<dbReference type="EMBL" id="JAEOAQ010000002">
    <property type="protein sequence ID" value="KAG5420728.1"/>
    <property type="molecule type" value="Genomic_DNA"/>
</dbReference>
<proteinExistence type="predicted"/>
<reference evidence="1 2" key="1">
    <citation type="submission" date="2020-12" db="EMBL/GenBank/DDBJ databases">
        <title>Effect of drift, selection, and recombination on the evolution of hybrid genomes in Candida yeast pathogens.</title>
        <authorList>
            <person name="Mixao V."/>
            <person name="Ksiezopolska E."/>
            <person name="Saus E."/>
            <person name="Boekhout T."/>
            <person name="Gacser A."/>
            <person name="Gabaldon T."/>
        </authorList>
    </citation>
    <scope>NUCLEOTIDE SEQUENCE [LARGE SCALE GENOMIC DNA]</scope>
    <source>
        <strain evidence="1 2">BP57</strain>
    </source>
</reference>
<dbReference type="GeneID" id="93651238"/>
<organism evidence="1 2">
    <name type="scientific">Candida metapsilosis</name>
    <dbReference type="NCBI Taxonomy" id="273372"/>
    <lineage>
        <taxon>Eukaryota</taxon>
        <taxon>Fungi</taxon>
        <taxon>Dikarya</taxon>
        <taxon>Ascomycota</taxon>
        <taxon>Saccharomycotina</taxon>
        <taxon>Pichiomycetes</taxon>
        <taxon>Debaryomycetaceae</taxon>
        <taxon>Candida/Lodderomyces clade</taxon>
        <taxon>Candida</taxon>
    </lineage>
</organism>
<dbReference type="Pfam" id="PF17254">
    <property type="entry name" value="DUF5321"/>
    <property type="match status" value="1"/>
</dbReference>
<sequence length="146" mass="16723">MIFPKSTPIRLLSRHIRQNSTTAQSYIRPKPKLYSLLKTPTTKSLILSLICTSVMIDLLNVRRDLESLQHSYTMKFALLGEIIDKLNRGDLFDLDKELKLANAFTSETKYGSVDDVELDHELEEFLKLTESSDKENVEKVDSVGYL</sequence>
<accession>A0A8H8DBS6</accession>
<evidence type="ECO:0000313" key="1">
    <source>
        <dbReference type="EMBL" id="KAG5420728.1"/>
    </source>
</evidence>